<dbReference type="Proteomes" id="UP000271098">
    <property type="component" value="Unassembled WGS sequence"/>
</dbReference>
<dbReference type="EMBL" id="UYRT01084465">
    <property type="protein sequence ID" value="VDN28875.1"/>
    <property type="molecule type" value="Genomic_DNA"/>
</dbReference>
<evidence type="ECO:0000313" key="5">
    <source>
        <dbReference type="Proteomes" id="UP000271098"/>
    </source>
</evidence>
<name>A0A183E7L5_9BILA</name>
<dbReference type="PROSITE" id="PS00178">
    <property type="entry name" value="AA_TRNA_LIGASE_I"/>
    <property type="match status" value="1"/>
</dbReference>
<accession>A0A183E7L5</accession>
<keyword evidence="2" id="KW-0547">Nucleotide-binding</keyword>
<protein>
    <recommendedName>
        <fullName evidence="1">Arginyl-tRNA synthetase</fullName>
    </recommendedName>
</protein>
<dbReference type="InterPro" id="IPR035684">
    <property type="entry name" value="ArgRS_core"/>
</dbReference>
<evidence type="ECO:0000256" key="1">
    <source>
        <dbReference type="ARBA" id="ARBA00033033"/>
    </source>
</evidence>
<dbReference type="GO" id="GO:0005524">
    <property type="term" value="F:ATP binding"/>
    <property type="evidence" value="ECO:0007669"/>
    <property type="project" value="UniProtKB-KW"/>
</dbReference>
<dbReference type="AlphaFoldDB" id="A0A183E7L5"/>
<keyword evidence="2" id="KW-0030">Aminoacyl-tRNA synthetase</keyword>
<sequence>MEFAGAFYVNVFLKKNYIAFCIANIALKVIQISKVEKRRVIVDFSSPNIAKEVHVGTYDRRLLAIAFAACWNMCPLMNRKTVLTATKRLKHTPTTVLQSCTLTKGKGLSASTL</sequence>
<organism evidence="6">
    <name type="scientific">Gongylonema pulchrum</name>
    <dbReference type="NCBI Taxonomy" id="637853"/>
    <lineage>
        <taxon>Eukaryota</taxon>
        <taxon>Metazoa</taxon>
        <taxon>Ecdysozoa</taxon>
        <taxon>Nematoda</taxon>
        <taxon>Chromadorea</taxon>
        <taxon>Rhabditida</taxon>
        <taxon>Spirurina</taxon>
        <taxon>Spiruromorpha</taxon>
        <taxon>Spiruroidea</taxon>
        <taxon>Gongylonematidae</taxon>
        <taxon>Gongylonema</taxon>
    </lineage>
</organism>
<keyword evidence="2" id="KW-0067">ATP-binding</keyword>
<feature type="domain" description="Arginyl-tRNA synthetase catalytic core" evidence="3">
    <location>
        <begin position="31"/>
        <end position="57"/>
    </location>
</feature>
<dbReference type="Pfam" id="PF00750">
    <property type="entry name" value="tRNA-synt_1d"/>
    <property type="match status" value="1"/>
</dbReference>
<keyword evidence="5" id="KW-1185">Reference proteome</keyword>
<dbReference type="GO" id="GO:0006420">
    <property type="term" value="P:arginyl-tRNA aminoacylation"/>
    <property type="evidence" value="ECO:0007669"/>
    <property type="project" value="InterPro"/>
</dbReference>
<dbReference type="GO" id="GO:0004814">
    <property type="term" value="F:arginine-tRNA ligase activity"/>
    <property type="evidence" value="ECO:0007669"/>
    <property type="project" value="InterPro"/>
</dbReference>
<evidence type="ECO:0000313" key="6">
    <source>
        <dbReference type="WBParaSite" id="GPUH_0001697801-mRNA-1"/>
    </source>
</evidence>
<dbReference type="WBParaSite" id="GPUH_0001697801-mRNA-1">
    <property type="protein sequence ID" value="GPUH_0001697801-mRNA-1"/>
    <property type="gene ID" value="GPUH_0001697801"/>
</dbReference>
<proteinExistence type="inferred from homology"/>
<dbReference type="PANTHER" id="PTHR11956">
    <property type="entry name" value="ARGINYL-TRNA SYNTHETASE"/>
    <property type="match status" value="1"/>
</dbReference>
<keyword evidence="2" id="KW-0648">Protein biosynthesis</keyword>
<reference evidence="4 5" key="2">
    <citation type="submission" date="2018-11" db="EMBL/GenBank/DDBJ databases">
        <authorList>
            <consortium name="Pathogen Informatics"/>
        </authorList>
    </citation>
    <scope>NUCLEOTIDE SEQUENCE [LARGE SCALE GENOMIC DNA]</scope>
</reference>
<keyword evidence="2" id="KW-0436">Ligase</keyword>
<evidence type="ECO:0000259" key="3">
    <source>
        <dbReference type="Pfam" id="PF00750"/>
    </source>
</evidence>
<comment type="similarity">
    <text evidence="2">Belongs to the class-I aminoacyl-tRNA synthetase family.</text>
</comment>
<dbReference type="OrthoDB" id="68056at2759"/>
<dbReference type="InterPro" id="IPR001412">
    <property type="entry name" value="aa-tRNA-synth_I_CS"/>
</dbReference>
<reference evidence="6" key="1">
    <citation type="submission" date="2016-06" db="UniProtKB">
        <authorList>
            <consortium name="WormBaseParasite"/>
        </authorList>
    </citation>
    <scope>IDENTIFICATION</scope>
</reference>
<dbReference type="PANTHER" id="PTHR11956:SF5">
    <property type="entry name" value="ARGININE--TRNA LIGASE, CYTOPLASMIC"/>
    <property type="match status" value="1"/>
</dbReference>
<evidence type="ECO:0000313" key="4">
    <source>
        <dbReference type="EMBL" id="VDN28875.1"/>
    </source>
</evidence>
<evidence type="ECO:0000256" key="2">
    <source>
        <dbReference type="RuleBase" id="RU363038"/>
    </source>
</evidence>
<dbReference type="InterPro" id="IPR001278">
    <property type="entry name" value="Arg-tRNA-ligase"/>
</dbReference>
<gene>
    <name evidence="4" type="ORF">GPUH_LOCUS16955</name>
</gene>